<evidence type="ECO:0000256" key="2">
    <source>
        <dbReference type="SAM" id="Phobius"/>
    </source>
</evidence>
<keyword evidence="2" id="KW-0472">Membrane</keyword>
<accession>A0ABN7SYN6</accession>
<feature type="compositionally biased region" description="Acidic residues" evidence="1">
    <location>
        <begin position="54"/>
        <end position="67"/>
    </location>
</feature>
<reference evidence="3 4" key="1">
    <citation type="submission" date="2021-04" db="EMBL/GenBank/DDBJ databases">
        <authorList>
            <person name="Bliznina A."/>
        </authorList>
    </citation>
    <scope>NUCLEOTIDE SEQUENCE [LARGE SCALE GENOMIC DNA]</scope>
</reference>
<proteinExistence type="predicted"/>
<feature type="transmembrane region" description="Helical" evidence="2">
    <location>
        <begin position="12"/>
        <end position="30"/>
    </location>
</feature>
<organism evidence="3 4">
    <name type="scientific">Oikopleura dioica</name>
    <name type="common">Tunicate</name>
    <dbReference type="NCBI Taxonomy" id="34765"/>
    <lineage>
        <taxon>Eukaryota</taxon>
        <taxon>Metazoa</taxon>
        <taxon>Chordata</taxon>
        <taxon>Tunicata</taxon>
        <taxon>Appendicularia</taxon>
        <taxon>Copelata</taxon>
        <taxon>Oikopleuridae</taxon>
        <taxon>Oikopleura</taxon>
    </lineage>
</organism>
<keyword evidence="2" id="KW-1133">Transmembrane helix</keyword>
<evidence type="ECO:0000313" key="4">
    <source>
        <dbReference type="Proteomes" id="UP001158576"/>
    </source>
</evidence>
<evidence type="ECO:0000313" key="3">
    <source>
        <dbReference type="EMBL" id="CAG5106047.1"/>
    </source>
</evidence>
<dbReference type="Proteomes" id="UP001158576">
    <property type="component" value="Chromosome 1"/>
</dbReference>
<protein>
    <submittedName>
        <fullName evidence="3">Oidioi.mRNA.OKI2018_I69.chr1.g2658.t1.cds</fullName>
    </submittedName>
</protein>
<evidence type="ECO:0000256" key="1">
    <source>
        <dbReference type="SAM" id="MobiDB-lite"/>
    </source>
</evidence>
<gene>
    <name evidence="3" type="ORF">OKIOD_LOCUS11423</name>
</gene>
<dbReference type="EMBL" id="OU015566">
    <property type="protein sequence ID" value="CAG5106047.1"/>
    <property type="molecule type" value="Genomic_DNA"/>
</dbReference>
<sequence>MTSNFLLASMQVFGPVFLAGGILMLVYGMCGTPQYKMKVWISEFNRLTEKEKDSEEDEEESDCDQDLENPASLHSTRF</sequence>
<keyword evidence="2" id="KW-0812">Transmembrane</keyword>
<feature type="region of interest" description="Disordered" evidence="1">
    <location>
        <begin position="49"/>
        <end position="78"/>
    </location>
</feature>
<name>A0ABN7SYN6_OIKDI</name>
<keyword evidence="4" id="KW-1185">Reference proteome</keyword>